<dbReference type="RefSeq" id="WP_117331271.1">
    <property type="nucleotide sequence ID" value="NZ_QUWK01000014.1"/>
</dbReference>
<sequence length="363" mass="41187">MHTIDETLNALVKGFMPVLYAPDDPDFTSNKLANGIEDTMRSRYQFWEWPHGVGLFGLWKLYEKTGDVHYLGMLEQYYDERIKEGLPGKNVNTMAPILALSYLAEHTGNARYVEVCTEWAGWVMEGGLARTKEGGFQHRTTDDENPGQLWDDTLMMTVLAVANVGRMLGKESYVQEAIYQFLLHAEYLCDVKSGLWYHGWTFEGNHHFSEAFWGRGNCWVTIAIPLFLETKGLPESVRRYLETILVRQINALVPLQDAGGMWHTLLDDPSSYLESSATCGFGYGVLRAVKMGLLDQSYLEVSKKALQAILENIDENGVVQKVSYGTPMGKDTKDFYKQIPLRPMPYGQALAMLFLMECQGMRL</sequence>
<dbReference type="InterPro" id="IPR052043">
    <property type="entry name" value="PolySaccharide_Degr_Enz"/>
</dbReference>
<organism evidence="2 3">
    <name type="scientific">Sphaerochaeta halotolerans</name>
    <dbReference type="NCBI Taxonomy" id="2293840"/>
    <lineage>
        <taxon>Bacteria</taxon>
        <taxon>Pseudomonadati</taxon>
        <taxon>Spirochaetota</taxon>
        <taxon>Spirochaetia</taxon>
        <taxon>Spirochaetales</taxon>
        <taxon>Sphaerochaetaceae</taxon>
        <taxon>Sphaerochaeta</taxon>
    </lineage>
</organism>
<dbReference type="InterPro" id="IPR010905">
    <property type="entry name" value="Glyco_hydro_88"/>
</dbReference>
<dbReference type="PANTHER" id="PTHR33886:SF8">
    <property type="entry name" value="UNSATURATED RHAMNOGALACTURONAN HYDROLASE (EUROFUNG)"/>
    <property type="match status" value="1"/>
</dbReference>
<proteinExistence type="predicted"/>
<dbReference type="InterPro" id="IPR012341">
    <property type="entry name" value="6hp_glycosidase-like_sf"/>
</dbReference>
<gene>
    <name evidence="2" type="ORF">DYP60_12100</name>
</gene>
<dbReference type="Pfam" id="PF07470">
    <property type="entry name" value="Glyco_hydro_88"/>
    <property type="match status" value="1"/>
</dbReference>
<dbReference type="AlphaFoldDB" id="A0A372MFD1"/>
<dbReference type="PANTHER" id="PTHR33886">
    <property type="entry name" value="UNSATURATED RHAMNOGALACTURONAN HYDROLASE (EUROFUNG)"/>
    <property type="match status" value="1"/>
</dbReference>
<name>A0A372MFD1_9SPIR</name>
<evidence type="ECO:0000256" key="1">
    <source>
        <dbReference type="ARBA" id="ARBA00022801"/>
    </source>
</evidence>
<dbReference type="InterPro" id="IPR008928">
    <property type="entry name" value="6-hairpin_glycosidase_sf"/>
</dbReference>
<dbReference type="Gene3D" id="1.50.10.10">
    <property type="match status" value="1"/>
</dbReference>
<dbReference type="GO" id="GO:0005975">
    <property type="term" value="P:carbohydrate metabolic process"/>
    <property type="evidence" value="ECO:0007669"/>
    <property type="project" value="InterPro"/>
</dbReference>
<evidence type="ECO:0000313" key="2">
    <source>
        <dbReference type="EMBL" id="RFU94006.1"/>
    </source>
</evidence>
<reference evidence="3" key="1">
    <citation type="submission" date="2018-08" db="EMBL/GenBank/DDBJ databases">
        <authorList>
            <person name="Grouzdev D.S."/>
            <person name="Krutkina M.S."/>
        </authorList>
    </citation>
    <scope>NUCLEOTIDE SEQUENCE [LARGE SCALE GENOMIC DNA]</scope>
    <source>
        <strain evidence="3">4-11</strain>
    </source>
</reference>
<comment type="caution">
    <text evidence="2">The sequence shown here is derived from an EMBL/GenBank/DDBJ whole genome shotgun (WGS) entry which is preliminary data.</text>
</comment>
<protein>
    <submittedName>
        <fullName evidence="2">Glycoside hydrolase family 105 protein</fullName>
    </submittedName>
</protein>
<dbReference type="Proteomes" id="UP000264002">
    <property type="component" value="Unassembled WGS sequence"/>
</dbReference>
<accession>A0A372MFD1</accession>
<reference evidence="2 3" key="2">
    <citation type="submission" date="2018-09" db="EMBL/GenBank/DDBJ databases">
        <title>Genome of Sphaerochaeta halotolerans strain 4-11.</title>
        <authorList>
            <person name="Nazina T.N."/>
            <person name="Sokolova D.S."/>
        </authorList>
    </citation>
    <scope>NUCLEOTIDE SEQUENCE [LARGE SCALE GENOMIC DNA]</scope>
    <source>
        <strain evidence="2 3">4-11</strain>
    </source>
</reference>
<dbReference type="EMBL" id="QUWK01000014">
    <property type="protein sequence ID" value="RFU94006.1"/>
    <property type="molecule type" value="Genomic_DNA"/>
</dbReference>
<keyword evidence="1 2" id="KW-0378">Hydrolase</keyword>
<keyword evidence="3" id="KW-1185">Reference proteome</keyword>
<dbReference type="SUPFAM" id="SSF48208">
    <property type="entry name" value="Six-hairpin glycosidases"/>
    <property type="match status" value="1"/>
</dbReference>
<evidence type="ECO:0000313" key="3">
    <source>
        <dbReference type="Proteomes" id="UP000264002"/>
    </source>
</evidence>
<dbReference type="GO" id="GO:0016787">
    <property type="term" value="F:hydrolase activity"/>
    <property type="evidence" value="ECO:0007669"/>
    <property type="project" value="UniProtKB-KW"/>
</dbReference>